<proteinExistence type="predicted"/>
<dbReference type="Proteomes" id="UP001612928">
    <property type="component" value="Unassembled WGS sequence"/>
</dbReference>
<evidence type="ECO:0000313" key="2">
    <source>
        <dbReference type="Proteomes" id="UP001612928"/>
    </source>
</evidence>
<dbReference type="EMBL" id="JBITMB010000005">
    <property type="protein sequence ID" value="MFI7442591.1"/>
    <property type="molecule type" value="Genomic_DNA"/>
</dbReference>
<protein>
    <submittedName>
        <fullName evidence="1">LapA family protein</fullName>
    </submittedName>
</protein>
<gene>
    <name evidence="1" type="ORF">ACIBP5_21695</name>
</gene>
<sequence length="66" mass="6916">MTWILLAAGLGVAGVLALLVAGARVIRAARRLNREVAGARARLAAKSARIHSPEDETHALGAYDRA</sequence>
<reference evidence="1 2" key="1">
    <citation type="submission" date="2024-10" db="EMBL/GenBank/DDBJ databases">
        <title>The Natural Products Discovery Center: Release of the First 8490 Sequenced Strains for Exploring Actinobacteria Biosynthetic Diversity.</title>
        <authorList>
            <person name="Kalkreuter E."/>
            <person name="Kautsar S.A."/>
            <person name="Yang D."/>
            <person name="Bader C.D."/>
            <person name="Teijaro C.N."/>
            <person name="Fluegel L."/>
            <person name="Davis C.M."/>
            <person name="Simpson J.R."/>
            <person name="Lauterbach L."/>
            <person name="Steele A.D."/>
            <person name="Gui C."/>
            <person name="Meng S."/>
            <person name="Li G."/>
            <person name="Viehrig K."/>
            <person name="Ye F."/>
            <person name="Su P."/>
            <person name="Kiefer A.F."/>
            <person name="Nichols A."/>
            <person name="Cepeda A.J."/>
            <person name="Yan W."/>
            <person name="Fan B."/>
            <person name="Jiang Y."/>
            <person name="Adhikari A."/>
            <person name="Zheng C.-J."/>
            <person name="Schuster L."/>
            <person name="Cowan T.M."/>
            <person name="Smanski M.J."/>
            <person name="Chevrette M.G."/>
            <person name="De Carvalho L.P.S."/>
            <person name="Shen B."/>
        </authorList>
    </citation>
    <scope>NUCLEOTIDE SEQUENCE [LARGE SCALE GENOMIC DNA]</scope>
    <source>
        <strain evidence="1 2">NPDC049503</strain>
    </source>
</reference>
<organism evidence="1 2">
    <name type="scientific">Nonomuraea indica</name>
    <dbReference type="NCBI Taxonomy" id="1581193"/>
    <lineage>
        <taxon>Bacteria</taxon>
        <taxon>Bacillati</taxon>
        <taxon>Actinomycetota</taxon>
        <taxon>Actinomycetes</taxon>
        <taxon>Streptosporangiales</taxon>
        <taxon>Streptosporangiaceae</taxon>
        <taxon>Nonomuraea</taxon>
    </lineage>
</organism>
<accession>A0ABW8A730</accession>
<comment type="caution">
    <text evidence="1">The sequence shown here is derived from an EMBL/GenBank/DDBJ whole genome shotgun (WGS) entry which is preliminary data.</text>
</comment>
<name>A0ABW8A730_9ACTN</name>
<dbReference type="RefSeq" id="WP_101786789.1">
    <property type="nucleotide sequence ID" value="NZ_JBITMB010000005.1"/>
</dbReference>
<keyword evidence="2" id="KW-1185">Reference proteome</keyword>
<evidence type="ECO:0000313" key="1">
    <source>
        <dbReference type="EMBL" id="MFI7442591.1"/>
    </source>
</evidence>